<dbReference type="InterPro" id="IPR005467">
    <property type="entry name" value="His_kinase_dom"/>
</dbReference>
<keyword evidence="5" id="KW-0597">Phosphoprotein</keyword>
<dbReference type="InterPro" id="IPR036097">
    <property type="entry name" value="HisK_dim/P_sf"/>
</dbReference>
<dbReference type="Gene3D" id="1.10.287.130">
    <property type="match status" value="1"/>
</dbReference>
<dbReference type="EMBL" id="CP058649">
    <property type="protein sequence ID" value="QUI23135.1"/>
    <property type="molecule type" value="Genomic_DNA"/>
</dbReference>
<comment type="subcellular location">
    <subcellularLocation>
        <location evidence="2">Cell membrane</location>
        <topology evidence="2">Multi-pass membrane protein</topology>
    </subcellularLocation>
</comment>
<evidence type="ECO:0000256" key="11">
    <source>
        <dbReference type="ARBA" id="ARBA00022989"/>
    </source>
</evidence>
<dbReference type="PROSITE" id="PS50109">
    <property type="entry name" value="HIS_KIN"/>
    <property type="match status" value="1"/>
</dbReference>
<reference evidence="17" key="1">
    <citation type="submission" date="2020-07" db="EMBL/GenBank/DDBJ databases">
        <title>Vallitalea pronyensis genome.</title>
        <authorList>
            <person name="Postec A."/>
        </authorList>
    </citation>
    <scope>NUCLEOTIDE SEQUENCE</scope>
    <source>
        <strain evidence="17">FatNI3</strain>
    </source>
</reference>
<dbReference type="SMART" id="SM00388">
    <property type="entry name" value="HisKA"/>
    <property type="match status" value="1"/>
</dbReference>
<feature type="domain" description="HAMP" evidence="16">
    <location>
        <begin position="174"/>
        <end position="226"/>
    </location>
</feature>
<dbReference type="PRINTS" id="PR00344">
    <property type="entry name" value="BCTRLSENSOR"/>
</dbReference>
<evidence type="ECO:0000313" key="17">
    <source>
        <dbReference type="EMBL" id="QUI23135.1"/>
    </source>
</evidence>
<dbReference type="EC" id="2.7.13.3" evidence="3"/>
<dbReference type="InterPro" id="IPR036890">
    <property type="entry name" value="HATPase_C_sf"/>
</dbReference>
<feature type="transmembrane region" description="Helical" evidence="14">
    <location>
        <begin position="21"/>
        <end position="40"/>
    </location>
</feature>
<evidence type="ECO:0000256" key="4">
    <source>
        <dbReference type="ARBA" id="ARBA00022475"/>
    </source>
</evidence>
<dbReference type="KEGG" id="vpy:HZI73_12925"/>
<evidence type="ECO:0000259" key="16">
    <source>
        <dbReference type="PROSITE" id="PS50885"/>
    </source>
</evidence>
<evidence type="ECO:0000256" key="7">
    <source>
        <dbReference type="ARBA" id="ARBA00022692"/>
    </source>
</evidence>
<evidence type="ECO:0000256" key="9">
    <source>
        <dbReference type="ARBA" id="ARBA00022777"/>
    </source>
</evidence>
<dbReference type="GO" id="GO:0005524">
    <property type="term" value="F:ATP binding"/>
    <property type="evidence" value="ECO:0007669"/>
    <property type="project" value="UniProtKB-KW"/>
</dbReference>
<dbReference type="SMART" id="SM00387">
    <property type="entry name" value="HATPase_c"/>
    <property type="match status" value="1"/>
</dbReference>
<dbReference type="Pfam" id="PF02518">
    <property type="entry name" value="HATPase_c"/>
    <property type="match status" value="1"/>
</dbReference>
<evidence type="ECO:0000256" key="1">
    <source>
        <dbReference type="ARBA" id="ARBA00000085"/>
    </source>
</evidence>
<evidence type="ECO:0000256" key="12">
    <source>
        <dbReference type="ARBA" id="ARBA00023012"/>
    </source>
</evidence>
<dbReference type="InterPro" id="IPR003660">
    <property type="entry name" value="HAMP_dom"/>
</dbReference>
<evidence type="ECO:0000256" key="3">
    <source>
        <dbReference type="ARBA" id="ARBA00012438"/>
    </source>
</evidence>
<dbReference type="AlphaFoldDB" id="A0A8J8MK41"/>
<evidence type="ECO:0000256" key="8">
    <source>
        <dbReference type="ARBA" id="ARBA00022741"/>
    </source>
</evidence>
<name>A0A8J8MK41_9FIRM</name>
<dbReference type="Pfam" id="PF00512">
    <property type="entry name" value="HisKA"/>
    <property type="match status" value="1"/>
</dbReference>
<dbReference type="Proteomes" id="UP000683246">
    <property type="component" value="Chromosome"/>
</dbReference>
<sequence length="459" mass="52866">MIKHKIVNKIERQLFVNYIKIFVIEAILVILLLYISSILVDKHINTTLYNPDNILFQTTSVHLENIRQDTLPKHVYIEQLSNDYVVLDSVNSPHAIGYRYSKEELLSFDSSTHIIFYEDDMMDGDIYKSGMYLIKSPWEDKLLEINRYYNTITVLILLLCLIITFVVLSKTTAKDFLIPIKKLLVGFEAFQKHHYHHRISFDSSNELDALKDAFNQMSETVYQEMVLREKAEKNKEQLILDITHDIKTPLTSITGYCEVLKNDALDMDTRKKFLNIIIENSNRINHLMRSLHEVSYADQENLDLEDMDLSEMLRELLIDFIPMLENNHMTYVFNIPEEALNCQIDGIKLRRAIGNIIHNSIKYSGPHTTLTVDLIQQNTALIITIKDNGKGMQKHLLNTVFEPFVRGDLARDSHAEGSGIGLTIAKKYIDMHHGSIAIHSGINQGCQVIITLPMTITNT</sequence>
<gene>
    <name evidence="17" type="ORF">HZI73_12925</name>
</gene>
<feature type="domain" description="Histidine kinase" evidence="15">
    <location>
        <begin position="241"/>
        <end position="456"/>
    </location>
</feature>
<evidence type="ECO:0000256" key="6">
    <source>
        <dbReference type="ARBA" id="ARBA00022679"/>
    </source>
</evidence>
<evidence type="ECO:0000256" key="5">
    <source>
        <dbReference type="ARBA" id="ARBA00022553"/>
    </source>
</evidence>
<dbReference type="GO" id="GO:0000155">
    <property type="term" value="F:phosphorelay sensor kinase activity"/>
    <property type="evidence" value="ECO:0007669"/>
    <property type="project" value="InterPro"/>
</dbReference>
<organism evidence="17 18">
    <name type="scientific">Vallitalea pronyensis</name>
    <dbReference type="NCBI Taxonomy" id="1348613"/>
    <lineage>
        <taxon>Bacteria</taxon>
        <taxon>Bacillati</taxon>
        <taxon>Bacillota</taxon>
        <taxon>Clostridia</taxon>
        <taxon>Lachnospirales</taxon>
        <taxon>Vallitaleaceae</taxon>
        <taxon>Vallitalea</taxon>
    </lineage>
</organism>
<keyword evidence="10" id="KW-0067">ATP-binding</keyword>
<dbReference type="SUPFAM" id="SSF55874">
    <property type="entry name" value="ATPase domain of HSP90 chaperone/DNA topoisomerase II/histidine kinase"/>
    <property type="match status" value="1"/>
</dbReference>
<keyword evidence="11 14" id="KW-1133">Transmembrane helix</keyword>
<dbReference type="Gene3D" id="6.10.340.10">
    <property type="match status" value="1"/>
</dbReference>
<dbReference type="InterPro" id="IPR050398">
    <property type="entry name" value="HssS/ArlS-like"/>
</dbReference>
<dbReference type="InterPro" id="IPR003594">
    <property type="entry name" value="HATPase_dom"/>
</dbReference>
<dbReference type="CDD" id="cd00082">
    <property type="entry name" value="HisKA"/>
    <property type="match status" value="1"/>
</dbReference>
<dbReference type="Gene3D" id="3.30.565.10">
    <property type="entry name" value="Histidine kinase-like ATPase, C-terminal domain"/>
    <property type="match status" value="1"/>
</dbReference>
<dbReference type="FunFam" id="3.30.565.10:FF:000006">
    <property type="entry name" value="Sensor histidine kinase WalK"/>
    <property type="match status" value="1"/>
</dbReference>
<dbReference type="SUPFAM" id="SSF47384">
    <property type="entry name" value="Homodimeric domain of signal transducing histidine kinase"/>
    <property type="match status" value="1"/>
</dbReference>
<proteinExistence type="predicted"/>
<keyword evidence="9 17" id="KW-0418">Kinase</keyword>
<keyword evidence="13 14" id="KW-0472">Membrane</keyword>
<dbReference type="InterPro" id="IPR004358">
    <property type="entry name" value="Sig_transdc_His_kin-like_C"/>
</dbReference>
<accession>A0A8J8MK41</accession>
<evidence type="ECO:0000256" key="13">
    <source>
        <dbReference type="ARBA" id="ARBA00023136"/>
    </source>
</evidence>
<dbReference type="PANTHER" id="PTHR45528">
    <property type="entry name" value="SENSOR HISTIDINE KINASE CPXA"/>
    <property type="match status" value="1"/>
</dbReference>
<dbReference type="GO" id="GO:0005886">
    <property type="term" value="C:plasma membrane"/>
    <property type="evidence" value="ECO:0007669"/>
    <property type="project" value="UniProtKB-SubCell"/>
</dbReference>
<protein>
    <recommendedName>
        <fullName evidence="3">histidine kinase</fullName>
        <ecNumber evidence="3">2.7.13.3</ecNumber>
    </recommendedName>
</protein>
<evidence type="ECO:0000256" key="2">
    <source>
        <dbReference type="ARBA" id="ARBA00004651"/>
    </source>
</evidence>
<dbReference type="PANTHER" id="PTHR45528:SF1">
    <property type="entry name" value="SENSOR HISTIDINE KINASE CPXA"/>
    <property type="match status" value="1"/>
</dbReference>
<evidence type="ECO:0000313" key="18">
    <source>
        <dbReference type="Proteomes" id="UP000683246"/>
    </source>
</evidence>
<evidence type="ECO:0000259" key="15">
    <source>
        <dbReference type="PROSITE" id="PS50109"/>
    </source>
</evidence>
<dbReference type="RefSeq" id="WP_212698635.1">
    <property type="nucleotide sequence ID" value="NZ_CP058649.1"/>
</dbReference>
<keyword evidence="6" id="KW-0808">Transferase</keyword>
<keyword evidence="18" id="KW-1185">Reference proteome</keyword>
<dbReference type="CDD" id="cd06225">
    <property type="entry name" value="HAMP"/>
    <property type="match status" value="1"/>
</dbReference>
<feature type="transmembrane region" description="Helical" evidence="14">
    <location>
        <begin position="148"/>
        <end position="168"/>
    </location>
</feature>
<keyword evidence="12" id="KW-0902">Two-component regulatory system</keyword>
<dbReference type="PROSITE" id="PS50885">
    <property type="entry name" value="HAMP"/>
    <property type="match status" value="1"/>
</dbReference>
<keyword evidence="4" id="KW-1003">Cell membrane</keyword>
<comment type="catalytic activity">
    <reaction evidence="1">
        <text>ATP + protein L-histidine = ADP + protein N-phospho-L-histidine.</text>
        <dbReference type="EC" id="2.7.13.3"/>
    </reaction>
</comment>
<dbReference type="InterPro" id="IPR003661">
    <property type="entry name" value="HisK_dim/P_dom"/>
</dbReference>
<keyword evidence="7 14" id="KW-0812">Transmembrane</keyword>
<evidence type="ECO:0000256" key="14">
    <source>
        <dbReference type="SAM" id="Phobius"/>
    </source>
</evidence>
<keyword evidence="8" id="KW-0547">Nucleotide-binding</keyword>
<evidence type="ECO:0000256" key="10">
    <source>
        <dbReference type="ARBA" id="ARBA00022840"/>
    </source>
</evidence>